<protein>
    <submittedName>
        <fullName evidence="1">Uncharacterized protein</fullName>
    </submittedName>
</protein>
<dbReference type="EMBL" id="JBHUCP010000005">
    <property type="protein sequence ID" value="MFD1529656.1"/>
    <property type="molecule type" value="Genomic_DNA"/>
</dbReference>
<accession>A0ABW4FGH8</accession>
<organism evidence="1 2">
    <name type="scientific">Pseudonocardia aurantiaca</name>
    <dbReference type="NCBI Taxonomy" id="75290"/>
    <lineage>
        <taxon>Bacteria</taxon>
        <taxon>Bacillati</taxon>
        <taxon>Actinomycetota</taxon>
        <taxon>Actinomycetes</taxon>
        <taxon>Pseudonocardiales</taxon>
        <taxon>Pseudonocardiaceae</taxon>
        <taxon>Pseudonocardia</taxon>
    </lineage>
</organism>
<comment type="caution">
    <text evidence="1">The sequence shown here is derived from an EMBL/GenBank/DDBJ whole genome shotgun (WGS) entry which is preliminary data.</text>
</comment>
<reference evidence="2" key="1">
    <citation type="journal article" date="2019" name="Int. J. Syst. Evol. Microbiol.">
        <title>The Global Catalogue of Microorganisms (GCM) 10K type strain sequencing project: providing services to taxonomists for standard genome sequencing and annotation.</title>
        <authorList>
            <consortium name="The Broad Institute Genomics Platform"/>
            <consortium name="The Broad Institute Genome Sequencing Center for Infectious Disease"/>
            <person name="Wu L."/>
            <person name="Ma J."/>
        </authorList>
    </citation>
    <scope>NUCLEOTIDE SEQUENCE [LARGE SCALE GENOMIC DNA]</scope>
    <source>
        <strain evidence="2">JCM 12165</strain>
    </source>
</reference>
<evidence type="ECO:0000313" key="1">
    <source>
        <dbReference type="EMBL" id="MFD1529656.1"/>
    </source>
</evidence>
<keyword evidence="2" id="KW-1185">Reference proteome</keyword>
<dbReference type="RefSeq" id="WP_343981857.1">
    <property type="nucleotide sequence ID" value="NZ_BAAAJG010000015.1"/>
</dbReference>
<sequence length="99" mass="10768">MVTSPDGHDHLVDERVFAASWDGHYLARCGSFVISTALTAGPEPLCPLCFPGPGAAREDRHHERLGTWTQLGGAITCLPGLRWLNAWPAQVAEASHRPR</sequence>
<proteinExistence type="predicted"/>
<dbReference type="Proteomes" id="UP001597145">
    <property type="component" value="Unassembled WGS sequence"/>
</dbReference>
<gene>
    <name evidence="1" type="ORF">ACFSCY_09405</name>
</gene>
<evidence type="ECO:0000313" key="2">
    <source>
        <dbReference type="Proteomes" id="UP001597145"/>
    </source>
</evidence>
<name>A0ABW4FGH8_9PSEU</name>